<dbReference type="PROSITE" id="PS50893">
    <property type="entry name" value="ABC_TRANSPORTER_2"/>
    <property type="match status" value="1"/>
</dbReference>
<keyword evidence="7 9" id="KW-1133">Transmembrane helix</keyword>
<comment type="caution">
    <text evidence="12">The sequence shown here is derived from an EMBL/GenBank/DDBJ whole genome shotgun (WGS) entry which is preliminary data.</text>
</comment>
<evidence type="ECO:0000256" key="7">
    <source>
        <dbReference type="ARBA" id="ARBA00022989"/>
    </source>
</evidence>
<gene>
    <name evidence="12" type="ORF">MON38_16225</name>
</gene>
<keyword evidence="8 9" id="KW-0472">Membrane</keyword>
<dbReference type="SMART" id="SM00382">
    <property type="entry name" value="AAA"/>
    <property type="match status" value="1"/>
</dbReference>
<name>A0A9X1VHZ0_9BACT</name>
<reference evidence="12" key="1">
    <citation type="submission" date="2022-03" db="EMBL/GenBank/DDBJ databases">
        <title>Bacterial whole genome sequence for Hymenobacter sp. DH14.</title>
        <authorList>
            <person name="Le V."/>
        </authorList>
    </citation>
    <scope>NUCLEOTIDE SEQUENCE</scope>
    <source>
        <strain evidence="12">DH14</strain>
    </source>
</reference>
<evidence type="ECO:0000256" key="5">
    <source>
        <dbReference type="ARBA" id="ARBA00022741"/>
    </source>
</evidence>
<evidence type="ECO:0000259" key="10">
    <source>
        <dbReference type="PROSITE" id="PS50893"/>
    </source>
</evidence>
<dbReference type="Proteomes" id="UP001139193">
    <property type="component" value="Unassembled WGS sequence"/>
</dbReference>
<keyword evidence="2" id="KW-0813">Transport</keyword>
<keyword evidence="3" id="KW-1003">Cell membrane</keyword>
<dbReference type="SUPFAM" id="SSF52540">
    <property type="entry name" value="P-loop containing nucleoside triphosphate hydrolases"/>
    <property type="match status" value="1"/>
</dbReference>
<feature type="domain" description="ABC transmembrane type-1" evidence="11">
    <location>
        <begin position="22"/>
        <end position="314"/>
    </location>
</feature>
<dbReference type="InterPro" id="IPR003593">
    <property type="entry name" value="AAA+_ATPase"/>
</dbReference>
<dbReference type="GO" id="GO:0016887">
    <property type="term" value="F:ATP hydrolysis activity"/>
    <property type="evidence" value="ECO:0007669"/>
    <property type="project" value="InterPro"/>
</dbReference>
<dbReference type="AlphaFoldDB" id="A0A9X1VHZ0"/>
<accession>A0A9X1VHZ0</accession>
<sequence>MSLWQIIQRLLPFVRPYRPLVIATLLLTLVGSLAAQVNPFVLRYTVDTVQGLLDQNRGLSAGWTMLAWVSGILLGKEIINTVITFGQKYYGEKIRINISSVLSQTAVSKILSYELGFFSDEGNQTGKLQTRIDRGVESLMKLVQNFFIDILPLFANALVALVVMFVANKWVGLVALAILPVYFWLSFRQADRLQGVRRGLQKLRESKNHGLITIIDSIVVIKSFVREQYEAEKQADTQAKLVNAQLVTRKTNFRYDGLKTFVEQIGVVVIIVLTAYLVLDRQISIGAIMFHILLFNNVSAPIRQLHRIYDEMNEALTYSEGFFAILDADDQRERPGHLAPGPNLRGQFELRNVNFTYPSGTAALHDVSLTIQAGKTTALVGLSGAGKSTIINLLCQFYRPNGGEILLDGRPLADYDTFALRQEIGLVLQKNHIFKGTIEENIRYGDFTATQADIEAAAKQAYLHDQILDLPRRYESDAQQLSGGQQQRIAIARLFLKNPPIIFLDEPTASLDAIATEQIKNSLDAIKQGRTVVIISHSLAQIVDSDCIYVMKKGHMVESGTHDELYDLKGTYREIFDASARSLNIEKLAKSMADDGDDVLDTAS</sequence>
<dbReference type="InterPro" id="IPR039421">
    <property type="entry name" value="Type_1_exporter"/>
</dbReference>
<feature type="transmembrane region" description="Helical" evidence="9">
    <location>
        <begin position="170"/>
        <end position="187"/>
    </location>
</feature>
<dbReference type="InterPro" id="IPR036640">
    <property type="entry name" value="ABC1_TM_sf"/>
</dbReference>
<keyword evidence="6 12" id="KW-0067">ATP-binding</keyword>
<dbReference type="GO" id="GO:0005524">
    <property type="term" value="F:ATP binding"/>
    <property type="evidence" value="ECO:0007669"/>
    <property type="project" value="UniProtKB-KW"/>
</dbReference>
<dbReference type="InterPro" id="IPR003439">
    <property type="entry name" value="ABC_transporter-like_ATP-bd"/>
</dbReference>
<evidence type="ECO:0000256" key="9">
    <source>
        <dbReference type="SAM" id="Phobius"/>
    </source>
</evidence>
<dbReference type="InterPro" id="IPR017871">
    <property type="entry name" value="ABC_transporter-like_CS"/>
</dbReference>
<keyword evidence="4 9" id="KW-0812">Transmembrane</keyword>
<dbReference type="PROSITE" id="PS00211">
    <property type="entry name" value="ABC_TRANSPORTER_1"/>
    <property type="match status" value="1"/>
</dbReference>
<protein>
    <submittedName>
        <fullName evidence="12">ABC transporter ATP-binding protein/permease</fullName>
    </submittedName>
</protein>
<dbReference type="GO" id="GO:0015421">
    <property type="term" value="F:ABC-type oligopeptide transporter activity"/>
    <property type="evidence" value="ECO:0007669"/>
    <property type="project" value="TreeGrafter"/>
</dbReference>
<keyword evidence="5" id="KW-0547">Nucleotide-binding</keyword>
<comment type="subcellular location">
    <subcellularLocation>
        <location evidence="1">Cell membrane</location>
        <topology evidence="1">Multi-pass membrane protein</topology>
    </subcellularLocation>
</comment>
<feature type="transmembrane region" description="Helical" evidence="9">
    <location>
        <begin position="146"/>
        <end position="164"/>
    </location>
</feature>
<evidence type="ECO:0000259" key="11">
    <source>
        <dbReference type="PROSITE" id="PS50929"/>
    </source>
</evidence>
<evidence type="ECO:0000256" key="2">
    <source>
        <dbReference type="ARBA" id="ARBA00022448"/>
    </source>
</evidence>
<dbReference type="InterPro" id="IPR027417">
    <property type="entry name" value="P-loop_NTPase"/>
</dbReference>
<feature type="transmembrane region" description="Helical" evidence="9">
    <location>
        <begin position="261"/>
        <end position="279"/>
    </location>
</feature>
<dbReference type="PROSITE" id="PS50929">
    <property type="entry name" value="ABC_TM1F"/>
    <property type="match status" value="1"/>
</dbReference>
<dbReference type="GO" id="GO:0005886">
    <property type="term" value="C:plasma membrane"/>
    <property type="evidence" value="ECO:0007669"/>
    <property type="project" value="UniProtKB-SubCell"/>
</dbReference>
<feature type="transmembrane region" description="Helical" evidence="9">
    <location>
        <begin position="58"/>
        <end position="75"/>
    </location>
</feature>
<dbReference type="CDD" id="cd07346">
    <property type="entry name" value="ABC_6TM_exporters"/>
    <property type="match status" value="1"/>
</dbReference>
<feature type="domain" description="ABC transporter" evidence="10">
    <location>
        <begin position="348"/>
        <end position="578"/>
    </location>
</feature>
<dbReference type="RefSeq" id="WP_241937194.1">
    <property type="nucleotide sequence ID" value="NZ_JALBGC010000004.1"/>
</dbReference>
<evidence type="ECO:0000256" key="4">
    <source>
        <dbReference type="ARBA" id="ARBA00022692"/>
    </source>
</evidence>
<dbReference type="FunFam" id="3.40.50.300:FF:000221">
    <property type="entry name" value="Multidrug ABC transporter ATP-binding protein"/>
    <property type="match status" value="1"/>
</dbReference>
<evidence type="ECO:0000256" key="6">
    <source>
        <dbReference type="ARBA" id="ARBA00022840"/>
    </source>
</evidence>
<dbReference type="Pfam" id="PF00005">
    <property type="entry name" value="ABC_tran"/>
    <property type="match status" value="1"/>
</dbReference>
<dbReference type="SUPFAM" id="SSF90123">
    <property type="entry name" value="ABC transporter transmembrane region"/>
    <property type="match status" value="1"/>
</dbReference>
<dbReference type="PANTHER" id="PTHR43394">
    <property type="entry name" value="ATP-DEPENDENT PERMEASE MDL1, MITOCHONDRIAL"/>
    <property type="match status" value="1"/>
</dbReference>
<evidence type="ECO:0000256" key="3">
    <source>
        <dbReference type="ARBA" id="ARBA00022475"/>
    </source>
</evidence>
<dbReference type="EMBL" id="JALBGC010000004">
    <property type="protein sequence ID" value="MCI1188970.1"/>
    <property type="molecule type" value="Genomic_DNA"/>
</dbReference>
<evidence type="ECO:0000256" key="8">
    <source>
        <dbReference type="ARBA" id="ARBA00023136"/>
    </source>
</evidence>
<keyword evidence="13" id="KW-1185">Reference proteome</keyword>
<evidence type="ECO:0000313" key="13">
    <source>
        <dbReference type="Proteomes" id="UP001139193"/>
    </source>
</evidence>
<proteinExistence type="predicted"/>
<dbReference type="InterPro" id="IPR011527">
    <property type="entry name" value="ABC1_TM_dom"/>
</dbReference>
<dbReference type="Pfam" id="PF00664">
    <property type="entry name" value="ABC_membrane"/>
    <property type="match status" value="1"/>
</dbReference>
<evidence type="ECO:0000256" key="1">
    <source>
        <dbReference type="ARBA" id="ARBA00004651"/>
    </source>
</evidence>
<dbReference type="Gene3D" id="3.40.50.300">
    <property type="entry name" value="P-loop containing nucleotide triphosphate hydrolases"/>
    <property type="match status" value="1"/>
</dbReference>
<organism evidence="12 13">
    <name type="scientific">Hymenobacter cyanobacteriorum</name>
    <dbReference type="NCBI Taxonomy" id="2926463"/>
    <lineage>
        <taxon>Bacteria</taxon>
        <taxon>Pseudomonadati</taxon>
        <taxon>Bacteroidota</taxon>
        <taxon>Cytophagia</taxon>
        <taxon>Cytophagales</taxon>
        <taxon>Hymenobacteraceae</taxon>
        <taxon>Hymenobacter</taxon>
    </lineage>
</organism>
<dbReference type="PANTHER" id="PTHR43394:SF1">
    <property type="entry name" value="ATP-BINDING CASSETTE SUB-FAMILY B MEMBER 10, MITOCHONDRIAL"/>
    <property type="match status" value="1"/>
</dbReference>
<dbReference type="Gene3D" id="1.20.1560.10">
    <property type="entry name" value="ABC transporter type 1, transmembrane domain"/>
    <property type="match status" value="1"/>
</dbReference>
<evidence type="ECO:0000313" key="12">
    <source>
        <dbReference type="EMBL" id="MCI1188970.1"/>
    </source>
</evidence>